<evidence type="ECO:0000313" key="7">
    <source>
        <dbReference type="Proteomes" id="UP000265566"/>
    </source>
</evidence>
<organism evidence="6 7">
    <name type="scientific">Medicago truncatula</name>
    <name type="common">Barrel medic</name>
    <name type="synonym">Medicago tribuloides</name>
    <dbReference type="NCBI Taxonomy" id="3880"/>
    <lineage>
        <taxon>Eukaryota</taxon>
        <taxon>Viridiplantae</taxon>
        <taxon>Streptophyta</taxon>
        <taxon>Embryophyta</taxon>
        <taxon>Tracheophyta</taxon>
        <taxon>Spermatophyta</taxon>
        <taxon>Magnoliopsida</taxon>
        <taxon>eudicotyledons</taxon>
        <taxon>Gunneridae</taxon>
        <taxon>Pentapetalae</taxon>
        <taxon>rosids</taxon>
        <taxon>fabids</taxon>
        <taxon>Fabales</taxon>
        <taxon>Fabaceae</taxon>
        <taxon>Papilionoideae</taxon>
        <taxon>50 kb inversion clade</taxon>
        <taxon>NPAAA clade</taxon>
        <taxon>Hologalegina</taxon>
        <taxon>IRL clade</taxon>
        <taxon>Trifolieae</taxon>
        <taxon>Medicago</taxon>
    </lineage>
</organism>
<keyword evidence="3" id="KW-0611">Plant defense</keyword>
<keyword evidence="1" id="KW-0677">Repeat</keyword>
<evidence type="ECO:0000259" key="5">
    <source>
        <dbReference type="Pfam" id="PF18052"/>
    </source>
</evidence>
<evidence type="ECO:0000256" key="2">
    <source>
        <dbReference type="ARBA" id="ARBA00022741"/>
    </source>
</evidence>
<evidence type="ECO:0000256" key="3">
    <source>
        <dbReference type="ARBA" id="ARBA00022821"/>
    </source>
</evidence>
<sequence>MTAHIAYGVATRLINRLASAAFDEFGRINGVMDELERLKNTVESIKAVLLDAEDKQELKDVLLPAVDLIDEFLIEDMIHKRDKADKNKVTQVFHSFSLSRAAFCHKMALEIEKIQKSFNDVVKDMSG</sequence>
<dbReference type="GO" id="GO:0006952">
    <property type="term" value="P:defense response"/>
    <property type="evidence" value="ECO:0007669"/>
    <property type="project" value="UniProtKB-KW"/>
</dbReference>
<accession>A0A396GFB0</accession>
<comment type="caution">
    <text evidence="6">The sequence shown here is derived from an EMBL/GenBank/DDBJ whole genome shotgun (WGS) entry which is preliminary data.</text>
</comment>
<evidence type="ECO:0000313" key="6">
    <source>
        <dbReference type="EMBL" id="RHN38931.1"/>
    </source>
</evidence>
<dbReference type="GO" id="GO:0000166">
    <property type="term" value="F:nucleotide binding"/>
    <property type="evidence" value="ECO:0007669"/>
    <property type="project" value="UniProtKB-KW"/>
</dbReference>
<name>A0A396GFB0_MEDTR</name>
<dbReference type="Proteomes" id="UP000265566">
    <property type="component" value="Chromosome 8"/>
</dbReference>
<dbReference type="Gene3D" id="1.20.5.4130">
    <property type="match status" value="1"/>
</dbReference>
<proteinExistence type="predicted"/>
<evidence type="ECO:0000256" key="4">
    <source>
        <dbReference type="SAM" id="Coils"/>
    </source>
</evidence>
<reference evidence="7" key="1">
    <citation type="journal article" date="2018" name="Nat. Plants">
        <title>Whole-genome landscape of Medicago truncatula symbiotic genes.</title>
        <authorList>
            <person name="Pecrix Y."/>
            <person name="Staton S.E."/>
            <person name="Sallet E."/>
            <person name="Lelandais-Briere C."/>
            <person name="Moreau S."/>
            <person name="Carrere S."/>
            <person name="Blein T."/>
            <person name="Jardinaud M.F."/>
            <person name="Latrasse D."/>
            <person name="Zouine M."/>
            <person name="Zahm M."/>
            <person name="Kreplak J."/>
            <person name="Mayjonade B."/>
            <person name="Satge C."/>
            <person name="Perez M."/>
            <person name="Cauet S."/>
            <person name="Marande W."/>
            <person name="Chantry-Darmon C."/>
            <person name="Lopez-Roques C."/>
            <person name="Bouchez O."/>
            <person name="Berard A."/>
            <person name="Debelle F."/>
            <person name="Munos S."/>
            <person name="Bendahmane A."/>
            <person name="Berges H."/>
            <person name="Niebel A."/>
            <person name="Buitink J."/>
            <person name="Frugier F."/>
            <person name="Benhamed M."/>
            <person name="Crespi M."/>
            <person name="Gouzy J."/>
            <person name="Gamas P."/>
        </authorList>
    </citation>
    <scope>NUCLEOTIDE SEQUENCE [LARGE SCALE GENOMIC DNA]</scope>
    <source>
        <strain evidence="7">cv. Jemalong A17</strain>
    </source>
</reference>
<dbReference type="Pfam" id="PF18052">
    <property type="entry name" value="Rx_N"/>
    <property type="match status" value="1"/>
</dbReference>
<keyword evidence="2" id="KW-0547">Nucleotide-binding</keyword>
<evidence type="ECO:0000256" key="1">
    <source>
        <dbReference type="ARBA" id="ARBA00022737"/>
    </source>
</evidence>
<feature type="coiled-coil region" evidence="4">
    <location>
        <begin position="28"/>
        <end position="55"/>
    </location>
</feature>
<keyword evidence="4" id="KW-0175">Coiled coil</keyword>
<gene>
    <name evidence="6" type="ORF">MtrunA17_Chr8g0338411</name>
</gene>
<feature type="domain" description="Disease resistance N-terminal" evidence="5">
    <location>
        <begin position="11"/>
        <end position="85"/>
    </location>
</feature>
<dbReference type="AlphaFoldDB" id="A0A396GFB0"/>
<protein>
    <recommendedName>
        <fullName evidence="5">Disease resistance N-terminal domain-containing protein</fullName>
    </recommendedName>
</protein>
<dbReference type="EMBL" id="PSQE01000008">
    <property type="protein sequence ID" value="RHN38931.1"/>
    <property type="molecule type" value="Genomic_DNA"/>
</dbReference>
<dbReference type="InterPro" id="IPR041118">
    <property type="entry name" value="Rx_N"/>
</dbReference>
<dbReference type="Gramene" id="rna44908">
    <property type="protein sequence ID" value="RHN38931.1"/>
    <property type="gene ID" value="gene44908"/>
</dbReference>